<dbReference type="AlphaFoldDB" id="A0AA40FG16"/>
<comment type="caution">
    <text evidence="1">The sequence shown here is derived from an EMBL/GenBank/DDBJ whole genome shotgun (WGS) entry which is preliminary data.</text>
</comment>
<gene>
    <name evidence="1" type="ORF">K0M31_015228</name>
</gene>
<evidence type="ECO:0000313" key="2">
    <source>
        <dbReference type="Proteomes" id="UP001177670"/>
    </source>
</evidence>
<dbReference type="EMBL" id="JAHYIQ010000044">
    <property type="protein sequence ID" value="KAK1118181.1"/>
    <property type="molecule type" value="Genomic_DNA"/>
</dbReference>
<organism evidence="1 2">
    <name type="scientific">Melipona bicolor</name>
    <dbReference type="NCBI Taxonomy" id="60889"/>
    <lineage>
        <taxon>Eukaryota</taxon>
        <taxon>Metazoa</taxon>
        <taxon>Ecdysozoa</taxon>
        <taxon>Arthropoda</taxon>
        <taxon>Hexapoda</taxon>
        <taxon>Insecta</taxon>
        <taxon>Pterygota</taxon>
        <taxon>Neoptera</taxon>
        <taxon>Endopterygota</taxon>
        <taxon>Hymenoptera</taxon>
        <taxon>Apocrita</taxon>
        <taxon>Aculeata</taxon>
        <taxon>Apoidea</taxon>
        <taxon>Anthophila</taxon>
        <taxon>Apidae</taxon>
        <taxon>Melipona</taxon>
    </lineage>
</organism>
<protein>
    <submittedName>
        <fullName evidence="1">Uncharacterized protein</fullName>
    </submittedName>
</protein>
<reference evidence="1" key="1">
    <citation type="submission" date="2021-10" db="EMBL/GenBank/DDBJ databases">
        <title>Melipona bicolor Genome sequencing and assembly.</title>
        <authorList>
            <person name="Araujo N.S."/>
            <person name="Arias M.C."/>
        </authorList>
    </citation>
    <scope>NUCLEOTIDE SEQUENCE</scope>
    <source>
        <strain evidence="1">USP_2M_L1-L4_2017</strain>
        <tissue evidence="1">Whole body</tissue>
    </source>
</reference>
<proteinExistence type="predicted"/>
<sequence length="188" mass="21181">MNFCYPTGAASSLFGCFLIQHISCSTPYMENVTLPGDIERRFHGNVDKFRFSTTNAICTDDDCASPHSTNSTDIKAREILGIENNSQQFHGIWVLTPIAVTRELNLGGKRALERAVVYKDAKKRRKGVTWANLPTSKANLKRILRKTSNLNNPNAIVNSYMSDKQAPTSCKYHCVDLQTWRRSLKHDS</sequence>
<keyword evidence="2" id="KW-1185">Reference proteome</keyword>
<evidence type="ECO:0000313" key="1">
    <source>
        <dbReference type="EMBL" id="KAK1118181.1"/>
    </source>
</evidence>
<accession>A0AA40FG16</accession>
<name>A0AA40FG16_9HYME</name>
<dbReference type="Proteomes" id="UP001177670">
    <property type="component" value="Unassembled WGS sequence"/>
</dbReference>